<dbReference type="Pfam" id="PF00683">
    <property type="entry name" value="TB"/>
    <property type="match status" value="1"/>
</dbReference>
<keyword evidence="6" id="KW-0677">Repeat</keyword>
<evidence type="ECO:0000256" key="6">
    <source>
        <dbReference type="ARBA" id="ARBA00022737"/>
    </source>
</evidence>
<dbReference type="EMBL" id="QNUK01002075">
    <property type="protein sequence ID" value="KAF5879935.1"/>
    <property type="molecule type" value="Genomic_DNA"/>
</dbReference>
<evidence type="ECO:0000256" key="7">
    <source>
        <dbReference type="ARBA" id="ARBA00023157"/>
    </source>
</evidence>
<feature type="non-terminal residue" evidence="12">
    <location>
        <position position="251"/>
    </location>
</feature>
<keyword evidence="2" id="KW-0964">Secreted</keyword>
<evidence type="ECO:0000256" key="2">
    <source>
        <dbReference type="ARBA" id="ARBA00022525"/>
    </source>
</evidence>
<feature type="domain" description="EGF-like" evidence="10">
    <location>
        <begin position="210"/>
        <end position="246"/>
    </location>
</feature>
<dbReference type="GO" id="GO:0005509">
    <property type="term" value="F:calcium ion binding"/>
    <property type="evidence" value="ECO:0007669"/>
    <property type="project" value="InterPro"/>
</dbReference>
<dbReference type="Pfam" id="PF00008">
    <property type="entry name" value="EGF"/>
    <property type="match status" value="1"/>
</dbReference>
<keyword evidence="7 9" id="KW-1015">Disulfide bond</keyword>
<evidence type="ECO:0000256" key="5">
    <source>
        <dbReference type="ARBA" id="ARBA00022729"/>
    </source>
</evidence>
<comment type="caution">
    <text evidence="9">Lacks conserved residue(s) required for the propagation of feature annotation.</text>
</comment>
<comment type="caution">
    <text evidence="12">The sequence shown here is derived from an EMBL/GenBank/DDBJ whole genome shotgun (WGS) entry which is preliminary data.</text>
</comment>
<dbReference type="CDD" id="cd00054">
    <property type="entry name" value="EGF_CA"/>
    <property type="match status" value="2"/>
</dbReference>
<dbReference type="FunFam" id="3.90.290.10:FF:000020">
    <property type="entry name" value="Fibrillin-1"/>
    <property type="match status" value="1"/>
</dbReference>
<keyword evidence="8" id="KW-0325">Glycoprotein</keyword>
<dbReference type="FunFam" id="2.10.25.10:FF:000149">
    <property type="entry name" value="Fibrillin 2"/>
    <property type="match status" value="1"/>
</dbReference>
<keyword evidence="3" id="KW-0272">Extracellular matrix</keyword>
<gene>
    <name evidence="12" type="ORF">DAT39_023563</name>
</gene>
<reference evidence="12" key="1">
    <citation type="submission" date="2020-07" db="EMBL/GenBank/DDBJ databases">
        <title>Clarias magur genome sequencing, assembly and annotation.</title>
        <authorList>
            <person name="Kushwaha B."/>
            <person name="Kumar R."/>
            <person name="Das P."/>
            <person name="Joshi C.G."/>
            <person name="Kumar D."/>
            <person name="Nagpure N.S."/>
            <person name="Pandey M."/>
            <person name="Agarwal S."/>
            <person name="Srivastava S."/>
            <person name="Singh M."/>
            <person name="Sahoo L."/>
            <person name="Jayasankar P."/>
            <person name="Meher P.K."/>
            <person name="Koringa P.G."/>
            <person name="Iquebal M.A."/>
            <person name="Das S.P."/>
            <person name="Bit A."/>
            <person name="Patnaik S."/>
            <person name="Patel N."/>
            <person name="Shah T.M."/>
            <person name="Hinsu A."/>
            <person name="Jena J.K."/>
        </authorList>
    </citation>
    <scope>NUCLEOTIDE SEQUENCE</scope>
    <source>
        <strain evidence="12">CIFAMagur01</strain>
        <tissue evidence="12">Testis</tissue>
    </source>
</reference>
<evidence type="ECO:0000259" key="11">
    <source>
        <dbReference type="PROSITE" id="PS51364"/>
    </source>
</evidence>
<accession>A0A8J4X6Z7</accession>
<feature type="domain" description="TB" evidence="11">
    <location>
        <begin position="4"/>
        <end position="57"/>
    </location>
</feature>
<keyword evidence="13" id="KW-1185">Reference proteome</keyword>
<dbReference type="InterPro" id="IPR001881">
    <property type="entry name" value="EGF-like_Ca-bd_dom"/>
</dbReference>
<feature type="non-terminal residue" evidence="12">
    <location>
        <position position="1"/>
    </location>
</feature>
<dbReference type="FunFam" id="2.10.25.10:FF:000003">
    <property type="entry name" value="fibrillin-1 isoform X1"/>
    <property type="match status" value="2"/>
</dbReference>
<dbReference type="SMART" id="SM00181">
    <property type="entry name" value="EGF"/>
    <property type="match status" value="3"/>
</dbReference>
<evidence type="ECO:0000259" key="10">
    <source>
        <dbReference type="PROSITE" id="PS50026"/>
    </source>
</evidence>
<comment type="subcellular location">
    <subcellularLocation>
        <location evidence="1">Secreted</location>
        <location evidence="1">Extracellular space</location>
        <location evidence="1">Extracellular matrix</location>
    </subcellularLocation>
</comment>
<dbReference type="PANTHER" id="PTHR47333:SF5">
    <property type="entry name" value="FIBRILLIN-3"/>
    <property type="match status" value="1"/>
</dbReference>
<dbReference type="Proteomes" id="UP000727407">
    <property type="component" value="Unassembled WGS sequence"/>
</dbReference>
<dbReference type="OrthoDB" id="4062651at2759"/>
<protein>
    <submittedName>
        <fullName evidence="12">Fibrillin-1</fullName>
    </submittedName>
</protein>
<evidence type="ECO:0000256" key="1">
    <source>
        <dbReference type="ARBA" id="ARBA00004498"/>
    </source>
</evidence>
<feature type="domain" description="EGF-like" evidence="10">
    <location>
        <begin position="170"/>
        <end position="209"/>
    </location>
</feature>
<evidence type="ECO:0000256" key="3">
    <source>
        <dbReference type="ARBA" id="ARBA00022530"/>
    </source>
</evidence>
<dbReference type="PROSITE" id="PS01187">
    <property type="entry name" value="EGF_CA"/>
    <property type="match status" value="1"/>
</dbReference>
<name>A0A8J4X6Z7_CLAMG</name>
<evidence type="ECO:0000313" key="12">
    <source>
        <dbReference type="EMBL" id="KAF5879935.1"/>
    </source>
</evidence>
<dbReference type="Gene3D" id="2.10.25.10">
    <property type="entry name" value="Laminin"/>
    <property type="match status" value="3"/>
</dbReference>
<feature type="domain" description="EGF-like" evidence="10">
    <location>
        <begin position="129"/>
        <end position="166"/>
    </location>
</feature>
<dbReference type="Gene3D" id="3.90.290.10">
    <property type="entry name" value="TGF-beta binding (TB) domain"/>
    <property type="match status" value="1"/>
</dbReference>
<dbReference type="PROSITE" id="PS50026">
    <property type="entry name" value="EGF_3"/>
    <property type="match status" value="3"/>
</dbReference>
<dbReference type="PROSITE" id="PS51364">
    <property type="entry name" value="TB"/>
    <property type="match status" value="1"/>
</dbReference>
<dbReference type="InterPro" id="IPR052080">
    <property type="entry name" value="vWF_C/EGF_Fibrillin"/>
</dbReference>
<dbReference type="InterPro" id="IPR000742">
    <property type="entry name" value="EGF"/>
</dbReference>
<dbReference type="InterPro" id="IPR017878">
    <property type="entry name" value="TB_dom"/>
</dbReference>
<dbReference type="InterPro" id="IPR036773">
    <property type="entry name" value="TB_dom_sf"/>
</dbReference>
<evidence type="ECO:0000256" key="4">
    <source>
        <dbReference type="ARBA" id="ARBA00022536"/>
    </source>
</evidence>
<proteinExistence type="predicted"/>
<organism evidence="12 13">
    <name type="scientific">Clarias magur</name>
    <name type="common">Asian catfish</name>
    <name type="synonym">Macropteronotus magur</name>
    <dbReference type="NCBI Taxonomy" id="1594786"/>
    <lineage>
        <taxon>Eukaryota</taxon>
        <taxon>Metazoa</taxon>
        <taxon>Chordata</taxon>
        <taxon>Craniata</taxon>
        <taxon>Vertebrata</taxon>
        <taxon>Euteleostomi</taxon>
        <taxon>Actinopterygii</taxon>
        <taxon>Neopterygii</taxon>
        <taxon>Teleostei</taxon>
        <taxon>Ostariophysi</taxon>
        <taxon>Siluriformes</taxon>
        <taxon>Clariidae</taxon>
        <taxon>Clarias</taxon>
    </lineage>
</organism>
<evidence type="ECO:0000256" key="9">
    <source>
        <dbReference type="PROSITE-ProRule" id="PRU00076"/>
    </source>
</evidence>
<dbReference type="InterPro" id="IPR000152">
    <property type="entry name" value="EGF-type_Asp/Asn_hydroxyl_site"/>
</dbReference>
<feature type="disulfide bond" evidence="9">
    <location>
        <begin position="174"/>
        <end position="184"/>
    </location>
</feature>
<dbReference type="SUPFAM" id="SSF57184">
    <property type="entry name" value="Growth factor receptor domain"/>
    <property type="match status" value="1"/>
</dbReference>
<dbReference type="InterPro" id="IPR049883">
    <property type="entry name" value="NOTCH1_EGF-like"/>
</dbReference>
<evidence type="ECO:0000256" key="8">
    <source>
        <dbReference type="ARBA" id="ARBA00023180"/>
    </source>
</evidence>
<sequence>AHAGTCFDSIINNRCANQNPQRMTKAQCCCSRGGCWARNTIPEFCPILGTEEFQILCQQVQPLVPVPIGPYVPPGPGGPGGPGTGPYLPSGPGISPYIPYGPYGPGLQIPVPHPDRPAVAPPLTSVLGNTSTCELVSNLCLNGRCIPVPGSYRCECNMGFRLDNRGECIDDDECDRNPCVHGQCINIPGSYYCQCPLGFQTTATRTECRDLDECVANGRICNNGRCVNTEGSFHCVCNAGFELTSDGKNCQ</sequence>
<dbReference type="SUPFAM" id="SSF57581">
    <property type="entry name" value="TB module/8-cys domain"/>
    <property type="match status" value="1"/>
</dbReference>
<keyword evidence="4 9" id="KW-0245">EGF-like domain</keyword>
<dbReference type="PROSITE" id="PS01186">
    <property type="entry name" value="EGF_2"/>
    <property type="match status" value="1"/>
</dbReference>
<dbReference type="PANTHER" id="PTHR47333">
    <property type="entry name" value="VON WILLEBRAND FACTOR C AND EGF DOMAIN-CONTAINING PROTEIN"/>
    <property type="match status" value="1"/>
</dbReference>
<dbReference type="InterPro" id="IPR018097">
    <property type="entry name" value="EGF_Ca-bd_CS"/>
</dbReference>
<evidence type="ECO:0000313" key="13">
    <source>
        <dbReference type="Proteomes" id="UP000727407"/>
    </source>
</evidence>
<dbReference type="InterPro" id="IPR009030">
    <property type="entry name" value="Growth_fac_rcpt_cys_sf"/>
</dbReference>
<dbReference type="Pfam" id="PF07645">
    <property type="entry name" value="EGF_CA"/>
    <property type="match status" value="2"/>
</dbReference>
<dbReference type="SMART" id="SM00179">
    <property type="entry name" value="EGF_CA"/>
    <property type="match status" value="3"/>
</dbReference>
<dbReference type="PROSITE" id="PS00010">
    <property type="entry name" value="ASX_HYDROXYL"/>
    <property type="match status" value="2"/>
</dbReference>
<keyword evidence="5" id="KW-0732">Signal</keyword>
<dbReference type="AlphaFoldDB" id="A0A8J4X6Z7"/>